<evidence type="ECO:0000313" key="1">
    <source>
        <dbReference type="EMBL" id="KAH7848408.1"/>
    </source>
</evidence>
<proteinExistence type="predicted"/>
<evidence type="ECO:0000313" key="2">
    <source>
        <dbReference type="Proteomes" id="UP000828048"/>
    </source>
</evidence>
<organism evidence="1 2">
    <name type="scientific">Vaccinium darrowii</name>
    <dbReference type="NCBI Taxonomy" id="229202"/>
    <lineage>
        <taxon>Eukaryota</taxon>
        <taxon>Viridiplantae</taxon>
        <taxon>Streptophyta</taxon>
        <taxon>Embryophyta</taxon>
        <taxon>Tracheophyta</taxon>
        <taxon>Spermatophyta</taxon>
        <taxon>Magnoliopsida</taxon>
        <taxon>eudicotyledons</taxon>
        <taxon>Gunneridae</taxon>
        <taxon>Pentapetalae</taxon>
        <taxon>asterids</taxon>
        <taxon>Ericales</taxon>
        <taxon>Ericaceae</taxon>
        <taxon>Vaccinioideae</taxon>
        <taxon>Vaccinieae</taxon>
        <taxon>Vaccinium</taxon>
    </lineage>
</organism>
<dbReference type="EMBL" id="CM037157">
    <property type="protein sequence ID" value="KAH7848408.1"/>
    <property type="molecule type" value="Genomic_DNA"/>
</dbReference>
<reference evidence="1 2" key="1">
    <citation type="journal article" date="2021" name="Hortic Res">
        <title>High-quality reference genome and annotation aids understanding of berry development for evergreen blueberry (Vaccinium darrowii).</title>
        <authorList>
            <person name="Yu J."/>
            <person name="Hulse-Kemp A.M."/>
            <person name="Babiker E."/>
            <person name="Staton M."/>
        </authorList>
    </citation>
    <scope>NUCLEOTIDE SEQUENCE [LARGE SCALE GENOMIC DNA]</scope>
    <source>
        <strain evidence="2">cv. NJ 8807/NJ 8810</strain>
        <tissue evidence="1">Young leaf</tissue>
    </source>
</reference>
<gene>
    <name evidence="1" type="ORF">Vadar_002412</name>
</gene>
<sequence length="537" mass="61699">MLASVPRRALLVRRGGEGFGPTGTLHSTEMEKLWFGSNDLPIDVLSRLPLKNLLSLKCVSKQWGHLISERSFMRHRSERKEPISGFFFQERFQWCDDDIRSISYIPVKMEEATKVQCSAFNFLPQSVVLLSVSNGLICCRNCFPSQQPVVYVCNPLNKECVTLPWPSINKQSSLGLAFDPSTDTTDQSTNFKLVAVHQNENETETEMEDSYFLYDIYSSKTRTWARSKETCQCNHNLFKNKGIFIGGALYWLTDGDQILMFDVQNELSWLISVPFPLGAFDIMPEVCIGESEGKLHYVLICERGVHLWVLEDYLDLKWACKYSITHDEMERENSEFLYNVQEKMASRINTIPWMDPLAFKDGLLFLRVAAKIYLYNFGTNKLEELCTLSMLGPNSTISPIVLPYSMTASCTFVLIFRRIKPIVTCCTGLIEESLFGKGFTSLVVKYWNRRQYSVNKCRCWEVNPRLDLNSKFREPSTTIGQLTTCLALLAYLRLVFKYAGKACMMKILLSNGLQELMELHQERSLVSLRRWTQISCI</sequence>
<dbReference type="Proteomes" id="UP000828048">
    <property type="component" value="Chromosome 7"/>
</dbReference>
<name>A0ACB7Y5T6_9ERIC</name>
<keyword evidence="2" id="KW-1185">Reference proteome</keyword>
<accession>A0ACB7Y5T6</accession>
<protein>
    <submittedName>
        <fullName evidence="1">Uncharacterized protein</fullName>
    </submittedName>
</protein>
<comment type="caution">
    <text evidence="1">The sequence shown here is derived from an EMBL/GenBank/DDBJ whole genome shotgun (WGS) entry which is preliminary data.</text>
</comment>